<proteinExistence type="inferred from homology"/>
<dbReference type="Pfam" id="PF05157">
    <property type="entry name" value="MshEN"/>
    <property type="match status" value="1"/>
</dbReference>
<accession>A0A1G2CDR9</accession>
<sequence length="575" mass="63376">MTKEKLKDILVKSGIVAEAEFNAAQDESARLGQTIPNVLIGRGDVTEQYLTELLMPYVGAPMVDLHDITIPQGTLESVPEVYAKARGVIVFEYDKEKGIAKVAMTDPLDYDTIEFLRAKLGAWVEPYFATPSGLKYGLKHYKRNIGDEFNEIISENVKKFLTGGGESDLAKLAKAVPIVVILDSIIEHAIALNASDIHFEALEKELLVRYRVDGILHEILSLHKVVEPILVARVKVLADLRIDEHRTPQDGRFRFEVEEGVMMDIRVNVMPTLHGEKVEMRLLESSARPLSLAELGFSDEGAKIVEEGIKKPNGITLVTGPTGHGKTTTLYAILHILNTPTVNITTIEDPIEYEIPRVNQTQVNVKAGITFANGLRSVLRQNPDIIMVGEIRDNETAEIAVHAALTGHLVLSSLHTNDAPSALPRLLDMGVQAFLVAPTVNIIIAQRLVRKICSLCIASFKVPPEMKRLISAQIAINHETQVGAVKAKPRKVPETLYAGRGCKVCGNTGFHGQIGIFEIMKVTESIRGLLLGKKPVDEIRKQAVKEGMVTMFEDGLNKIEKGVTTIEEILRVVRE</sequence>
<evidence type="ECO:0000256" key="1">
    <source>
        <dbReference type="ARBA" id="ARBA00006611"/>
    </source>
</evidence>
<dbReference type="AlphaFoldDB" id="A0A1G2CDR9"/>
<comment type="similarity">
    <text evidence="1">Belongs to the GSP E family.</text>
</comment>
<dbReference type="Gene3D" id="3.40.50.300">
    <property type="entry name" value="P-loop containing nucleotide triphosphate hydrolases"/>
    <property type="match status" value="1"/>
</dbReference>
<keyword evidence="2" id="KW-0547">Nucleotide-binding</keyword>
<dbReference type="Gene3D" id="3.30.300.160">
    <property type="entry name" value="Type II secretion system, protein E, N-terminal domain"/>
    <property type="match status" value="1"/>
</dbReference>
<dbReference type="PANTHER" id="PTHR30258">
    <property type="entry name" value="TYPE II SECRETION SYSTEM PROTEIN GSPE-RELATED"/>
    <property type="match status" value="1"/>
</dbReference>
<dbReference type="Gene3D" id="3.30.450.90">
    <property type="match status" value="1"/>
</dbReference>
<dbReference type="InterPro" id="IPR027417">
    <property type="entry name" value="P-loop_NTPase"/>
</dbReference>
<name>A0A1G2CDR9_9BACT</name>
<dbReference type="GO" id="GO:0005886">
    <property type="term" value="C:plasma membrane"/>
    <property type="evidence" value="ECO:0007669"/>
    <property type="project" value="TreeGrafter"/>
</dbReference>
<comment type="caution">
    <text evidence="5">The sequence shown here is derived from an EMBL/GenBank/DDBJ whole genome shotgun (WGS) entry which is preliminary data.</text>
</comment>
<dbReference type="PANTHER" id="PTHR30258:SF1">
    <property type="entry name" value="PROTEIN TRANSPORT PROTEIN HOFB HOMOLOG"/>
    <property type="match status" value="1"/>
</dbReference>
<feature type="domain" description="Bacterial type II secretion system protein E" evidence="4">
    <location>
        <begin position="379"/>
        <end position="393"/>
    </location>
</feature>
<evidence type="ECO:0000256" key="3">
    <source>
        <dbReference type="ARBA" id="ARBA00022840"/>
    </source>
</evidence>
<dbReference type="GO" id="GO:0016887">
    <property type="term" value="F:ATP hydrolysis activity"/>
    <property type="evidence" value="ECO:0007669"/>
    <property type="project" value="TreeGrafter"/>
</dbReference>
<evidence type="ECO:0000259" key="4">
    <source>
        <dbReference type="PROSITE" id="PS00662"/>
    </source>
</evidence>
<dbReference type="Proteomes" id="UP000178880">
    <property type="component" value="Unassembled WGS sequence"/>
</dbReference>
<evidence type="ECO:0000256" key="2">
    <source>
        <dbReference type="ARBA" id="ARBA00022741"/>
    </source>
</evidence>
<dbReference type="InterPro" id="IPR001482">
    <property type="entry name" value="T2SS/T4SS_dom"/>
</dbReference>
<protein>
    <recommendedName>
        <fullName evidence="4">Bacterial type II secretion system protein E domain-containing protein</fullName>
    </recommendedName>
</protein>
<dbReference type="InterPro" id="IPR037257">
    <property type="entry name" value="T2SS_E_N_sf"/>
</dbReference>
<dbReference type="InterPro" id="IPR007831">
    <property type="entry name" value="T2SS_GspE_N"/>
</dbReference>
<gene>
    <name evidence="5" type="ORF">A2945_00790</name>
</gene>
<dbReference type="SUPFAM" id="SSF52540">
    <property type="entry name" value="P-loop containing nucleoside triphosphate hydrolases"/>
    <property type="match status" value="1"/>
</dbReference>
<evidence type="ECO:0000313" key="5">
    <source>
        <dbReference type="EMBL" id="OGY99538.1"/>
    </source>
</evidence>
<dbReference type="EMBL" id="MHLA01000015">
    <property type="protein sequence ID" value="OGY99538.1"/>
    <property type="molecule type" value="Genomic_DNA"/>
</dbReference>
<dbReference type="GO" id="GO:0005524">
    <property type="term" value="F:ATP binding"/>
    <property type="evidence" value="ECO:0007669"/>
    <property type="project" value="UniProtKB-KW"/>
</dbReference>
<dbReference type="CDD" id="cd01129">
    <property type="entry name" value="PulE-GspE-like"/>
    <property type="match status" value="1"/>
</dbReference>
<dbReference type="Pfam" id="PF00437">
    <property type="entry name" value="T2SSE"/>
    <property type="match status" value="1"/>
</dbReference>
<organism evidence="5 6">
    <name type="scientific">Candidatus Liptonbacteria bacterium RIFCSPLOWO2_01_FULL_52_25</name>
    <dbReference type="NCBI Taxonomy" id="1798650"/>
    <lineage>
        <taxon>Bacteria</taxon>
        <taxon>Candidatus Liptoniibacteriota</taxon>
    </lineage>
</organism>
<evidence type="ECO:0000313" key="6">
    <source>
        <dbReference type="Proteomes" id="UP000178880"/>
    </source>
</evidence>
<dbReference type="PROSITE" id="PS00662">
    <property type="entry name" value="T2SP_E"/>
    <property type="match status" value="1"/>
</dbReference>
<dbReference type="STRING" id="1798650.A2945_00790"/>
<dbReference type="SUPFAM" id="SSF160246">
    <property type="entry name" value="EspE N-terminal domain-like"/>
    <property type="match status" value="1"/>
</dbReference>
<keyword evidence="3" id="KW-0067">ATP-binding</keyword>
<reference evidence="5 6" key="1">
    <citation type="journal article" date="2016" name="Nat. Commun.">
        <title>Thousands of microbial genomes shed light on interconnected biogeochemical processes in an aquifer system.</title>
        <authorList>
            <person name="Anantharaman K."/>
            <person name="Brown C.T."/>
            <person name="Hug L.A."/>
            <person name="Sharon I."/>
            <person name="Castelle C.J."/>
            <person name="Probst A.J."/>
            <person name="Thomas B.C."/>
            <person name="Singh A."/>
            <person name="Wilkins M.J."/>
            <person name="Karaoz U."/>
            <person name="Brodie E.L."/>
            <person name="Williams K.H."/>
            <person name="Hubbard S.S."/>
            <person name="Banfield J.F."/>
        </authorList>
    </citation>
    <scope>NUCLEOTIDE SEQUENCE [LARGE SCALE GENOMIC DNA]</scope>
</reference>
<dbReference type="FunFam" id="3.40.50.300:FF:000398">
    <property type="entry name" value="Type IV pilus assembly ATPase PilB"/>
    <property type="match status" value="1"/>
</dbReference>